<keyword evidence="7" id="KW-0546">Nucleotide metabolism</keyword>
<evidence type="ECO:0000256" key="7">
    <source>
        <dbReference type="ARBA" id="ARBA00023080"/>
    </source>
</evidence>
<dbReference type="PANTHER" id="PTHR34699:SF2">
    <property type="entry name" value="NON-CANONICAL PURINE NTP PHOSPHATASE_PRRC1 DOMAIN-CONTAINING PROTEIN"/>
    <property type="match status" value="1"/>
</dbReference>
<dbReference type="GO" id="GO:0009117">
    <property type="term" value="P:nucleotide metabolic process"/>
    <property type="evidence" value="ECO:0007669"/>
    <property type="project" value="UniProtKB-KW"/>
</dbReference>
<evidence type="ECO:0000259" key="13">
    <source>
        <dbReference type="Pfam" id="PF01931"/>
    </source>
</evidence>
<sequence>MAESMAASGEGHVMQVVVASTAHMKVAAVQKLLAEESANVQGVKAASGVNDQPFGHEETIRGALNRLADAKLKAPSADLYVSMENGLFEVPGDGHEMLCFDLAWVAIEDARGQRSLAHSAGVEMPGVAVSAAKASCFSKTAGSEVARAANQSPSSDPVDPQDPHAYLTNGLCSREELLLSALRIALGQMKQKATA</sequence>
<name>A0A812SBG1_9DINO</name>
<evidence type="ECO:0000256" key="11">
    <source>
        <dbReference type="ARBA" id="ARBA00048781"/>
    </source>
</evidence>
<dbReference type="InterPro" id="IPR050299">
    <property type="entry name" value="YjjX_NTPase"/>
</dbReference>
<feature type="region of interest" description="Disordered" evidence="12">
    <location>
        <begin position="147"/>
        <end position="166"/>
    </location>
</feature>
<evidence type="ECO:0000256" key="10">
    <source>
        <dbReference type="ARBA" id="ARBA00048174"/>
    </source>
</evidence>
<dbReference type="InterPro" id="IPR029001">
    <property type="entry name" value="ITPase-like_fam"/>
</dbReference>
<dbReference type="EC" id="3.6.1.73" evidence="9"/>
<evidence type="ECO:0000313" key="14">
    <source>
        <dbReference type="EMBL" id="CAE7467440.1"/>
    </source>
</evidence>
<comment type="catalytic activity">
    <reaction evidence="11">
        <text>XTP + H2O = XDP + phosphate + H(+)</text>
        <dbReference type="Rhea" id="RHEA:28406"/>
        <dbReference type="ChEBI" id="CHEBI:15377"/>
        <dbReference type="ChEBI" id="CHEBI:15378"/>
        <dbReference type="ChEBI" id="CHEBI:43474"/>
        <dbReference type="ChEBI" id="CHEBI:59884"/>
        <dbReference type="ChEBI" id="CHEBI:61314"/>
        <dbReference type="EC" id="3.6.1.73"/>
    </reaction>
</comment>
<evidence type="ECO:0000256" key="8">
    <source>
        <dbReference type="ARBA" id="ARBA00023211"/>
    </source>
</evidence>
<dbReference type="GO" id="GO:0046872">
    <property type="term" value="F:metal ion binding"/>
    <property type="evidence" value="ECO:0007669"/>
    <property type="project" value="UniProtKB-KW"/>
</dbReference>
<dbReference type="Proteomes" id="UP000601435">
    <property type="component" value="Unassembled WGS sequence"/>
</dbReference>
<accession>A0A812SBG1</accession>
<comment type="cofactor">
    <cofactor evidence="2">
        <name>Mg(2+)</name>
        <dbReference type="ChEBI" id="CHEBI:18420"/>
    </cofactor>
</comment>
<comment type="cofactor">
    <cofactor evidence="1">
        <name>Mn(2+)</name>
        <dbReference type="ChEBI" id="CHEBI:29035"/>
    </cofactor>
</comment>
<keyword evidence="5" id="KW-0378">Hydrolase</keyword>
<evidence type="ECO:0000256" key="4">
    <source>
        <dbReference type="ARBA" id="ARBA00022741"/>
    </source>
</evidence>
<evidence type="ECO:0000256" key="5">
    <source>
        <dbReference type="ARBA" id="ARBA00022801"/>
    </source>
</evidence>
<evidence type="ECO:0000256" key="2">
    <source>
        <dbReference type="ARBA" id="ARBA00001946"/>
    </source>
</evidence>
<gene>
    <name evidence="14" type="ORF">SNEC2469_LOCUS13138</name>
</gene>
<dbReference type="Gene3D" id="3.90.950.10">
    <property type="match status" value="1"/>
</dbReference>
<proteinExistence type="predicted"/>
<evidence type="ECO:0000313" key="15">
    <source>
        <dbReference type="Proteomes" id="UP000601435"/>
    </source>
</evidence>
<organism evidence="14 15">
    <name type="scientific">Symbiodinium necroappetens</name>
    <dbReference type="NCBI Taxonomy" id="1628268"/>
    <lineage>
        <taxon>Eukaryota</taxon>
        <taxon>Sar</taxon>
        <taxon>Alveolata</taxon>
        <taxon>Dinophyceae</taxon>
        <taxon>Suessiales</taxon>
        <taxon>Symbiodiniaceae</taxon>
        <taxon>Symbiodinium</taxon>
    </lineage>
</organism>
<dbReference type="AlphaFoldDB" id="A0A812SBG1"/>
<evidence type="ECO:0000256" key="9">
    <source>
        <dbReference type="ARBA" id="ARBA00038901"/>
    </source>
</evidence>
<dbReference type="GO" id="GO:0006772">
    <property type="term" value="P:thiamine metabolic process"/>
    <property type="evidence" value="ECO:0007669"/>
    <property type="project" value="TreeGrafter"/>
</dbReference>
<dbReference type="GO" id="GO:0103023">
    <property type="term" value="F:ITPase activity"/>
    <property type="evidence" value="ECO:0007669"/>
    <property type="project" value="UniProtKB-EC"/>
</dbReference>
<keyword evidence="15" id="KW-1185">Reference proteome</keyword>
<dbReference type="SUPFAM" id="SSF52972">
    <property type="entry name" value="ITPase-like"/>
    <property type="match status" value="1"/>
</dbReference>
<evidence type="ECO:0000256" key="1">
    <source>
        <dbReference type="ARBA" id="ARBA00001936"/>
    </source>
</evidence>
<dbReference type="GO" id="GO:0000166">
    <property type="term" value="F:nucleotide binding"/>
    <property type="evidence" value="ECO:0007669"/>
    <property type="project" value="UniProtKB-KW"/>
</dbReference>
<dbReference type="InterPro" id="IPR026533">
    <property type="entry name" value="NTPase/PRRC1"/>
</dbReference>
<dbReference type="EMBL" id="CAJNJA010020948">
    <property type="protein sequence ID" value="CAE7467440.1"/>
    <property type="molecule type" value="Genomic_DNA"/>
</dbReference>
<feature type="domain" description="Non-canonical purine NTP phosphatase/PRRC1" evidence="13">
    <location>
        <begin position="19"/>
        <end position="188"/>
    </location>
</feature>
<evidence type="ECO:0000256" key="12">
    <source>
        <dbReference type="SAM" id="MobiDB-lite"/>
    </source>
</evidence>
<keyword evidence="4" id="KW-0547">Nucleotide-binding</keyword>
<dbReference type="Pfam" id="PF01931">
    <property type="entry name" value="NTPase_I-T"/>
    <property type="match status" value="1"/>
</dbReference>
<evidence type="ECO:0000256" key="3">
    <source>
        <dbReference type="ARBA" id="ARBA00022723"/>
    </source>
</evidence>
<evidence type="ECO:0000256" key="6">
    <source>
        <dbReference type="ARBA" id="ARBA00022842"/>
    </source>
</evidence>
<reference evidence="14" key="1">
    <citation type="submission" date="2021-02" db="EMBL/GenBank/DDBJ databases">
        <authorList>
            <person name="Dougan E. K."/>
            <person name="Rhodes N."/>
            <person name="Thang M."/>
            <person name="Chan C."/>
        </authorList>
    </citation>
    <scope>NUCLEOTIDE SEQUENCE</scope>
</reference>
<dbReference type="PANTHER" id="PTHR34699">
    <property type="match status" value="1"/>
</dbReference>
<keyword evidence="8" id="KW-0464">Manganese</keyword>
<dbReference type="OrthoDB" id="300709at2759"/>
<protein>
    <recommendedName>
        <fullName evidence="9">inosine/xanthosine triphosphatase</fullName>
        <ecNumber evidence="9">3.6.1.73</ecNumber>
    </recommendedName>
</protein>
<keyword evidence="6" id="KW-0460">Magnesium</keyword>
<keyword evidence="3" id="KW-0479">Metal-binding</keyword>
<comment type="caution">
    <text evidence="14">The sequence shown here is derived from an EMBL/GenBank/DDBJ whole genome shotgun (WGS) entry which is preliminary data.</text>
</comment>
<comment type="catalytic activity">
    <reaction evidence="10">
        <text>ITP + H2O = IDP + phosphate + H(+)</text>
        <dbReference type="Rhea" id="RHEA:28330"/>
        <dbReference type="ChEBI" id="CHEBI:15377"/>
        <dbReference type="ChEBI" id="CHEBI:15378"/>
        <dbReference type="ChEBI" id="CHEBI:43474"/>
        <dbReference type="ChEBI" id="CHEBI:58280"/>
        <dbReference type="ChEBI" id="CHEBI:61402"/>
        <dbReference type="EC" id="3.6.1.73"/>
    </reaction>
</comment>